<dbReference type="Proteomes" id="UP000283568">
    <property type="component" value="Unassembled WGS sequence"/>
</dbReference>
<dbReference type="Proteomes" id="UP000225605">
    <property type="component" value="Unassembled WGS sequence"/>
</dbReference>
<comment type="caution">
    <text evidence="1">The sequence shown here is derived from an EMBL/GenBank/DDBJ whole genome shotgun (WGS) entry which is preliminary data.</text>
</comment>
<dbReference type="AlphaFoldDB" id="A0A2D0IKB2"/>
<dbReference type="RefSeq" id="WP_099133957.1">
    <property type="nucleotide sequence ID" value="NZ_CAWNOJ010000046.1"/>
</dbReference>
<reference evidence="1 3" key="1">
    <citation type="journal article" date="2017" name="Nat. Microbiol.">
        <title>Natural product diversity associated with the nematode symbionts Photorhabdus and Xenorhabdus.</title>
        <authorList>
            <person name="Tobias N.J."/>
            <person name="Wolff H."/>
            <person name="Djahanschiri B."/>
            <person name="Grundmann F."/>
            <person name="Kronenwerth M."/>
            <person name="Shi Y.M."/>
            <person name="Simonyi S."/>
            <person name="Grun P."/>
            <person name="Shapiro-Ilan D."/>
            <person name="Pidot S.J."/>
            <person name="Stinear T.P."/>
            <person name="Ebersberger I."/>
            <person name="Bode H.B."/>
        </authorList>
    </citation>
    <scope>NUCLEOTIDE SEQUENCE [LARGE SCALE GENOMIC DNA]</scope>
    <source>
        <strain evidence="1 3">DSM 16337</strain>
    </source>
</reference>
<reference evidence="2 4" key="2">
    <citation type="submission" date="2018-09" db="EMBL/GenBank/DDBJ databases">
        <title>Genomic Encyclopedia of Archaeal and Bacterial Type Strains, Phase II (KMG-II): from individual species to whole genera.</title>
        <authorList>
            <person name="Goeker M."/>
        </authorList>
    </citation>
    <scope>NUCLEOTIDE SEQUENCE [LARGE SCALE GENOMIC DNA]</scope>
    <source>
        <strain evidence="2 4">DSM 16337</strain>
    </source>
</reference>
<accession>A0A2D0IKB2</accession>
<evidence type="ECO:0000313" key="2">
    <source>
        <dbReference type="EMBL" id="RKE90568.1"/>
    </source>
</evidence>
<keyword evidence="4" id="KW-1185">Reference proteome</keyword>
<dbReference type="EMBL" id="NIBT01000033">
    <property type="protein sequence ID" value="PHM22224.1"/>
    <property type="molecule type" value="Genomic_DNA"/>
</dbReference>
<organism evidence="1 3">
    <name type="scientific">Xenorhabdus ehlersii</name>
    <dbReference type="NCBI Taxonomy" id="290111"/>
    <lineage>
        <taxon>Bacteria</taxon>
        <taxon>Pseudomonadati</taxon>
        <taxon>Pseudomonadota</taxon>
        <taxon>Gammaproteobacteria</taxon>
        <taxon>Enterobacterales</taxon>
        <taxon>Morganellaceae</taxon>
        <taxon>Xenorhabdus</taxon>
    </lineage>
</organism>
<name>A0A2D0IKB2_9GAMM</name>
<sequence length="71" mass="7888">MTLAVEKSAEAIIENAEKIYKVAAGVHVKEAVINAAKISSIPDDDHIRRIVREEMRQFVTRELMPGGLLSK</sequence>
<evidence type="ECO:0000313" key="1">
    <source>
        <dbReference type="EMBL" id="PHM22224.1"/>
    </source>
</evidence>
<dbReference type="EMBL" id="RAQI01000003">
    <property type="protein sequence ID" value="RKE90568.1"/>
    <property type="molecule type" value="Genomic_DNA"/>
</dbReference>
<protein>
    <submittedName>
        <fullName evidence="1">Uncharacterized protein</fullName>
    </submittedName>
</protein>
<dbReference type="OrthoDB" id="6445725at2"/>
<gene>
    <name evidence="2" type="ORF">BDE27_2446</name>
    <name evidence="1" type="ORF">Xehl_03828</name>
</gene>
<evidence type="ECO:0000313" key="3">
    <source>
        <dbReference type="Proteomes" id="UP000225605"/>
    </source>
</evidence>
<evidence type="ECO:0000313" key="4">
    <source>
        <dbReference type="Proteomes" id="UP000283568"/>
    </source>
</evidence>
<proteinExistence type="predicted"/>